<evidence type="ECO:0000256" key="5">
    <source>
        <dbReference type="ARBA" id="ARBA00023136"/>
    </source>
</evidence>
<dbReference type="PANTHER" id="PTHR12560:SF0">
    <property type="entry name" value="LD18904P"/>
    <property type="match status" value="1"/>
</dbReference>
<feature type="transmembrane region" description="Helical" evidence="8">
    <location>
        <begin position="207"/>
        <end position="229"/>
    </location>
</feature>
<dbReference type="RefSeq" id="XP_025377917.1">
    <property type="nucleotide sequence ID" value="XM_025519645.1"/>
</dbReference>
<dbReference type="PANTHER" id="PTHR12560">
    <property type="entry name" value="LONGEVITY ASSURANCE FACTOR 1 LAG1"/>
    <property type="match status" value="1"/>
</dbReference>
<dbReference type="GO" id="GO:0016020">
    <property type="term" value="C:membrane"/>
    <property type="evidence" value="ECO:0007669"/>
    <property type="project" value="UniProtKB-SubCell"/>
</dbReference>
<dbReference type="GeneID" id="37041561"/>
<keyword evidence="5 6" id="KW-0472">Membrane</keyword>
<evidence type="ECO:0000256" key="1">
    <source>
        <dbReference type="ARBA" id="ARBA00004141"/>
    </source>
</evidence>
<dbReference type="SMART" id="SM00724">
    <property type="entry name" value="TLC"/>
    <property type="match status" value="1"/>
</dbReference>
<protein>
    <submittedName>
        <fullName evidence="10">LAG1-domain-containing protein</fullName>
    </submittedName>
</protein>
<evidence type="ECO:0000256" key="2">
    <source>
        <dbReference type="ARBA" id="ARBA00009808"/>
    </source>
</evidence>
<feature type="region of interest" description="Disordered" evidence="7">
    <location>
        <begin position="483"/>
        <end position="542"/>
    </location>
</feature>
<dbReference type="STRING" id="215250.A0A316YN78"/>
<feature type="transmembrane region" description="Helical" evidence="8">
    <location>
        <begin position="443"/>
        <end position="465"/>
    </location>
</feature>
<dbReference type="InParanoid" id="A0A316YN78"/>
<feature type="compositionally biased region" description="Basic residues" evidence="7">
    <location>
        <begin position="1"/>
        <end position="11"/>
    </location>
</feature>
<dbReference type="AlphaFoldDB" id="A0A316YN78"/>
<dbReference type="InterPro" id="IPR006634">
    <property type="entry name" value="TLC-dom"/>
</dbReference>
<feature type="compositionally biased region" description="Basic and acidic residues" evidence="7">
    <location>
        <begin position="494"/>
        <end position="509"/>
    </location>
</feature>
<dbReference type="GO" id="GO:0050291">
    <property type="term" value="F:sphingosine N-acyltransferase activity"/>
    <property type="evidence" value="ECO:0007669"/>
    <property type="project" value="InterPro"/>
</dbReference>
<evidence type="ECO:0000313" key="10">
    <source>
        <dbReference type="EMBL" id="PWN90719.1"/>
    </source>
</evidence>
<feature type="compositionally biased region" description="Polar residues" evidence="7">
    <location>
        <begin position="515"/>
        <end position="531"/>
    </location>
</feature>
<evidence type="ECO:0000256" key="6">
    <source>
        <dbReference type="PROSITE-ProRule" id="PRU00205"/>
    </source>
</evidence>
<comment type="subcellular location">
    <subcellularLocation>
        <location evidence="1">Membrane</location>
        <topology evidence="1">Multi-pass membrane protein</topology>
    </subcellularLocation>
</comment>
<accession>A0A316YN78</accession>
<feature type="domain" description="TLC" evidence="9">
    <location>
        <begin position="260"/>
        <end position="476"/>
    </location>
</feature>
<feature type="transmembrane region" description="Helical" evidence="8">
    <location>
        <begin position="395"/>
        <end position="423"/>
    </location>
</feature>
<gene>
    <name evidence="10" type="ORF">FA10DRAFT_252316</name>
</gene>
<keyword evidence="4 8" id="KW-1133">Transmembrane helix</keyword>
<name>A0A316YN78_9BASI</name>
<dbReference type="InterPro" id="IPR016439">
    <property type="entry name" value="Lag1/Lac1-like"/>
</dbReference>
<dbReference type="EMBL" id="KZ819636">
    <property type="protein sequence ID" value="PWN90719.1"/>
    <property type="molecule type" value="Genomic_DNA"/>
</dbReference>
<dbReference type="Pfam" id="PF03798">
    <property type="entry name" value="TRAM_LAG1_CLN8"/>
    <property type="match status" value="1"/>
</dbReference>
<evidence type="ECO:0000256" key="3">
    <source>
        <dbReference type="ARBA" id="ARBA00022692"/>
    </source>
</evidence>
<evidence type="ECO:0000256" key="4">
    <source>
        <dbReference type="ARBA" id="ARBA00022989"/>
    </source>
</evidence>
<proteinExistence type="inferred from homology"/>
<dbReference type="FunCoup" id="A0A316YN78">
    <property type="interactions" value="215"/>
</dbReference>
<dbReference type="Proteomes" id="UP000245768">
    <property type="component" value="Unassembled WGS sequence"/>
</dbReference>
<keyword evidence="11" id="KW-1185">Reference proteome</keyword>
<keyword evidence="3 6" id="KW-0812">Transmembrane</keyword>
<organism evidence="10 11">
    <name type="scientific">Acaromyces ingoldii</name>
    <dbReference type="NCBI Taxonomy" id="215250"/>
    <lineage>
        <taxon>Eukaryota</taxon>
        <taxon>Fungi</taxon>
        <taxon>Dikarya</taxon>
        <taxon>Basidiomycota</taxon>
        <taxon>Ustilaginomycotina</taxon>
        <taxon>Exobasidiomycetes</taxon>
        <taxon>Exobasidiales</taxon>
        <taxon>Cryptobasidiaceae</taxon>
        <taxon>Acaromyces</taxon>
    </lineage>
</organism>
<feature type="transmembrane region" description="Helical" evidence="8">
    <location>
        <begin position="269"/>
        <end position="286"/>
    </location>
</feature>
<evidence type="ECO:0000256" key="8">
    <source>
        <dbReference type="SAM" id="Phobius"/>
    </source>
</evidence>
<comment type="similarity">
    <text evidence="2">Belongs to the sphingosine N-acyltransferase family.</text>
</comment>
<evidence type="ECO:0000259" key="9">
    <source>
        <dbReference type="PROSITE" id="PS50922"/>
    </source>
</evidence>
<dbReference type="OrthoDB" id="537032at2759"/>
<dbReference type="GO" id="GO:0046513">
    <property type="term" value="P:ceramide biosynthetic process"/>
    <property type="evidence" value="ECO:0007669"/>
    <property type="project" value="InterPro"/>
</dbReference>
<evidence type="ECO:0000256" key="7">
    <source>
        <dbReference type="SAM" id="MobiDB-lite"/>
    </source>
</evidence>
<sequence length="542" mass="61694">MAKRTTARRHASGWAGSSTKVDEEKEKSRKELAADRLLDRQIDIPLYVLLALLVSHALSGSSSLSLPHLSAHLPHTLQALLPAWSRHLPSLAPFATELPNASHNSKESSRWLSTGSVGPFRSDALGFGHPLSALHNFTRACLRLSYSTSKATQDLSHHHIAHFAYHDVTHTSFNPGWIEALQHYGVEETDDYFGFLTKKYAKGPKDVFVIATGIFLFTILRAATMKFLLIPLAATLIKDETTRSNLDSHGRRLARKERRRKIARFSEQAWMALYCFINFCFGLHVARSEPYWTNPEGIWNRWPYRELTGLSKFYYLTQIAFWFQQILVLNVEERRKDHWQMFCHHIVTICLLIGSYCSHFTPVGNVVLLLMDPSDVFLSTAKCLRYMDLRKACDVAFGAFMLSWIVTRHVFYVMMLYSCIFSSPKLLPLQPGQDGSEWLGYRSPMTLILVGLLCILQLIICIWFVMIAKVAYKVIAGQEAEDSRSDVESDEEDSLSREDERKSTEKKGVLEATPAPTTDVSCGDSGRSTSQWERRPVRRNQR</sequence>
<feature type="region of interest" description="Disordered" evidence="7">
    <location>
        <begin position="1"/>
        <end position="27"/>
    </location>
</feature>
<evidence type="ECO:0000313" key="11">
    <source>
        <dbReference type="Proteomes" id="UP000245768"/>
    </source>
</evidence>
<reference evidence="10 11" key="1">
    <citation type="journal article" date="2018" name="Mol. Biol. Evol.">
        <title>Broad Genomic Sampling Reveals a Smut Pathogenic Ancestry of the Fungal Clade Ustilaginomycotina.</title>
        <authorList>
            <person name="Kijpornyongpan T."/>
            <person name="Mondo S.J."/>
            <person name="Barry K."/>
            <person name="Sandor L."/>
            <person name="Lee J."/>
            <person name="Lipzen A."/>
            <person name="Pangilinan J."/>
            <person name="LaButti K."/>
            <person name="Hainaut M."/>
            <person name="Henrissat B."/>
            <person name="Grigoriev I.V."/>
            <person name="Spatafora J.W."/>
            <person name="Aime M.C."/>
        </authorList>
    </citation>
    <scope>NUCLEOTIDE SEQUENCE [LARGE SCALE GENOMIC DNA]</scope>
    <source>
        <strain evidence="10 11">MCA 4198</strain>
    </source>
</reference>
<dbReference type="PROSITE" id="PS50922">
    <property type="entry name" value="TLC"/>
    <property type="match status" value="1"/>
</dbReference>